<dbReference type="RefSeq" id="XP_001445866.1">
    <property type="nucleotide sequence ID" value="XM_001445829.1"/>
</dbReference>
<evidence type="ECO:0000313" key="1">
    <source>
        <dbReference type="EMBL" id="CAK78469.1"/>
    </source>
</evidence>
<dbReference type="GeneID" id="5031650"/>
<dbReference type="KEGG" id="ptm:GSPATT00013899001"/>
<organism evidence="1 2">
    <name type="scientific">Paramecium tetraurelia</name>
    <dbReference type="NCBI Taxonomy" id="5888"/>
    <lineage>
        <taxon>Eukaryota</taxon>
        <taxon>Sar</taxon>
        <taxon>Alveolata</taxon>
        <taxon>Ciliophora</taxon>
        <taxon>Intramacronucleata</taxon>
        <taxon>Oligohymenophorea</taxon>
        <taxon>Peniculida</taxon>
        <taxon>Parameciidae</taxon>
        <taxon>Paramecium</taxon>
    </lineage>
</organism>
<keyword evidence="2" id="KW-1185">Reference proteome</keyword>
<accession>A0D602</accession>
<sequence length="155" mass="18255">MSFRKDNFRVQNQNLMLFIIKIHQNSKKRKDLDLVNPFRSQLSHYFLENQFILASQEILQYPQKMLINNIVLLNQAIVNRVNINQLPQLLNPNYQASQEYFIITFHSSPQFQIKSSQVLNQITIGEKKSIEKPGILTSTDQNDKQFHGIIRQNLQ</sequence>
<dbReference type="HOGENOM" id="CLU_1698938_0_0_1"/>
<dbReference type="EMBL" id="CT868307">
    <property type="protein sequence ID" value="CAK78469.1"/>
    <property type="molecule type" value="Genomic_DNA"/>
</dbReference>
<gene>
    <name evidence="1" type="ORF">GSPATT00013899001</name>
</gene>
<dbReference type="AlphaFoldDB" id="A0D602"/>
<dbReference type="Proteomes" id="UP000000600">
    <property type="component" value="Unassembled WGS sequence"/>
</dbReference>
<evidence type="ECO:0000313" key="2">
    <source>
        <dbReference type="Proteomes" id="UP000000600"/>
    </source>
</evidence>
<proteinExistence type="predicted"/>
<protein>
    <submittedName>
        <fullName evidence="1">Uncharacterized protein</fullName>
    </submittedName>
</protein>
<reference evidence="1 2" key="1">
    <citation type="journal article" date="2006" name="Nature">
        <title>Global trends of whole-genome duplications revealed by the ciliate Paramecium tetraurelia.</title>
        <authorList>
            <consortium name="Genoscope"/>
            <person name="Aury J.-M."/>
            <person name="Jaillon O."/>
            <person name="Duret L."/>
            <person name="Noel B."/>
            <person name="Jubin C."/>
            <person name="Porcel B.M."/>
            <person name="Segurens B."/>
            <person name="Daubin V."/>
            <person name="Anthouard V."/>
            <person name="Aiach N."/>
            <person name="Arnaiz O."/>
            <person name="Billaut A."/>
            <person name="Beisson J."/>
            <person name="Blanc I."/>
            <person name="Bouhouche K."/>
            <person name="Camara F."/>
            <person name="Duharcourt S."/>
            <person name="Guigo R."/>
            <person name="Gogendeau D."/>
            <person name="Katinka M."/>
            <person name="Keller A.-M."/>
            <person name="Kissmehl R."/>
            <person name="Klotz C."/>
            <person name="Koll F."/>
            <person name="Le Moue A."/>
            <person name="Lepere C."/>
            <person name="Malinsky S."/>
            <person name="Nowacki M."/>
            <person name="Nowak J.K."/>
            <person name="Plattner H."/>
            <person name="Poulain J."/>
            <person name="Ruiz F."/>
            <person name="Serrano V."/>
            <person name="Zagulski M."/>
            <person name="Dessen P."/>
            <person name="Betermier M."/>
            <person name="Weissenbach J."/>
            <person name="Scarpelli C."/>
            <person name="Schachter V."/>
            <person name="Sperling L."/>
            <person name="Meyer E."/>
            <person name="Cohen J."/>
            <person name="Wincker P."/>
        </authorList>
    </citation>
    <scope>NUCLEOTIDE SEQUENCE [LARGE SCALE GENOMIC DNA]</scope>
    <source>
        <strain evidence="1 2">Stock d4-2</strain>
    </source>
</reference>
<name>A0D602_PARTE</name>
<dbReference type="InParanoid" id="A0D602"/>